<dbReference type="Pfam" id="PF09179">
    <property type="entry name" value="TilS"/>
    <property type="match status" value="1"/>
</dbReference>
<dbReference type="HAMAP" id="MF_01161">
    <property type="entry name" value="tRNA_Ile_lys_synt"/>
    <property type="match status" value="1"/>
</dbReference>
<keyword evidence="2 8" id="KW-0963">Cytoplasm</keyword>
<dbReference type="SMART" id="SM00977">
    <property type="entry name" value="TilS_C"/>
    <property type="match status" value="1"/>
</dbReference>
<feature type="binding site" evidence="8">
    <location>
        <begin position="33"/>
        <end position="38"/>
    </location>
    <ligand>
        <name>ATP</name>
        <dbReference type="ChEBI" id="CHEBI:30616"/>
    </ligand>
</feature>
<name>A0ABU4Q5T9_9GAMM</name>
<evidence type="ECO:0000259" key="9">
    <source>
        <dbReference type="SMART" id="SM00977"/>
    </source>
</evidence>
<dbReference type="PANTHER" id="PTHR43033:SF1">
    <property type="entry name" value="TRNA(ILE)-LYSIDINE SYNTHASE-RELATED"/>
    <property type="match status" value="1"/>
</dbReference>
<evidence type="ECO:0000256" key="7">
    <source>
        <dbReference type="ARBA" id="ARBA00048539"/>
    </source>
</evidence>
<dbReference type="Gene3D" id="3.40.50.620">
    <property type="entry name" value="HUPs"/>
    <property type="match status" value="1"/>
</dbReference>
<dbReference type="SUPFAM" id="SSF82829">
    <property type="entry name" value="MesJ substrate recognition domain-like"/>
    <property type="match status" value="1"/>
</dbReference>
<comment type="subcellular location">
    <subcellularLocation>
        <location evidence="1 8">Cytoplasm</location>
    </subcellularLocation>
</comment>
<evidence type="ECO:0000256" key="1">
    <source>
        <dbReference type="ARBA" id="ARBA00004496"/>
    </source>
</evidence>
<dbReference type="GeneID" id="88621885"/>
<comment type="caution">
    <text evidence="10">The sequence shown here is derived from an EMBL/GenBank/DDBJ whole genome shotgun (WGS) entry which is preliminary data.</text>
</comment>
<evidence type="ECO:0000256" key="2">
    <source>
        <dbReference type="ARBA" id="ARBA00022490"/>
    </source>
</evidence>
<comment type="similarity">
    <text evidence="8">Belongs to the tRNA(Ile)-lysidine synthase family.</text>
</comment>
<dbReference type="InterPro" id="IPR015262">
    <property type="entry name" value="tRNA_Ile_lys_synt_subst-bd"/>
</dbReference>
<keyword evidence="11" id="KW-1185">Reference proteome</keyword>
<evidence type="ECO:0000256" key="6">
    <source>
        <dbReference type="ARBA" id="ARBA00022840"/>
    </source>
</evidence>
<dbReference type="RefSeq" id="WP_319618887.1">
    <property type="nucleotide sequence ID" value="NZ_JAWXXR010000001.1"/>
</dbReference>
<reference evidence="10 11" key="1">
    <citation type="submission" date="2023-11" db="EMBL/GenBank/DDBJ databases">
        <title>MicrobeMod: A computational toolkit for identifying prokaryotic methylation and restriction-modification with nanopore sequencing.</title>
        <authorList>
            <person name="Crits-Christoph A."/>
            <person name="Kang S.C."/>
            <person name="Lee H."/>
            <person name="Ostrov N."/>
        </authorList>
    </citation>
    <scope>NUCLEOTIDE SEQUENCE [LARGE SCALE GENOMIC DNA]</scope>
    <source>
        <strain evidence="10 11">ATCC BAA-2732</strain>
    </source>
</reference>
<dbReference type="CDD" id="cd01992">
    <property type="entry name" value="TilS_N"/>
    <property type="match status" value="1"/>
</dbReference>
<dbReference type="InterPro" id="IPR012094">
    <property type="entry name" value="tRNA_Ile_lys_synt"/>
</dbReference>
<dbReference type="EC" id="6.3.4.19" evidence="8"/>
<dbReference type="InterPro" id="IPR014729">
    <property type="entry name" value="Rossmann-like_a/b/a_fold"/>
</dbReference>
<dbReference type="SUPFAM" id="SSF56037">
    <property type="entry name" value="PheT/TilS domain"/>
    <property type="match status" value="1"/>
</dbReference>
<dbReference type="InterPro" id="IPR011063">
    <property type="entry name" value="TilS/TtcA_N"/>
</dbReference>
<keyword evidence="4 8" id="KW-0819">tRNA processing</keyword>
<proteinExistence type="inferred from homology"/>
<evidence type="ECO:0000256" key="5">
    <source>
        <dbReference type="ARBA" id="ARBA00022741"/>
    </source>
</evidence>
<dbReference type="SUPFAM" id="SSF52402">
    <property type="entry name" value="Adenine nucleotide alpha hydrolases-like"/>
    <property type="match status" value="1"/>
</dbReference>
<comment type="domain">
    <text evidence="8">The N-terminal region contains the highly conserved SGGXDS motif, predicted to be a P-loop motif involved in ATP binding.</text>
</comment>
<evidence type="ECO:0000313" key="11">
    <source>
        <dbReference type="Proteomes" id="UP001272773"/>
    </source>
</evidence>
<keyword evidence="6 8" id="KW-0067">ATP-binding</keyword>
<dbReference type="PANTHER" id="PTHR43033">
    <property type="entry name" value="TRNA(ILE)-LYSIDINE SYNTHASE-RELATED"/>
    <property type="match status" value="1"/>
</dbReference>
<comment type="catalytic activity">
    <reaction evidence="7 8">
        <text>cytidine(34) in tRNA(Ile2) + L-lysine + ATP = lysidine(34) in tRNA(Ile2) + AMP + diphosphate + H(+)</text>
        <dbReference type="Rhea" id="RHEA:43744"/>
        <dbReference type="Rhea" id="RHEA-COMP:10625"/>
        <dbReference type="Rhea" id="RHEA-COMP:10670"/>
        <dbReference type="ChEBI" id="CHEBI:15378"/>
        <dbReference type="ChEBI" id="CHEBI:30616"/>
        <dbReference type="ChEBI" id="CHEBI:32551"/>
        <dbReference type="ChEBI" id="CHEBI:33019"/>
        <dbReference type="ChEBI" id="CHEBI:82748"/>
        <dbReference type="ChEBI" id="CHEBI:83665"/>
        <dbReference type="ChEBI" id="CHEBI:456215"/>
        <dbReference type="EC" id="6.3.4.19"/>
    </reaction>
</comment>
<dbReference type="GO" id="GO:0032267">
    <property type="term" value="F:tRNA(Ile)-lysidine synthase activity"/>
    <property type="evidence" value="ECO:0007669"/>
    <property type="project" value="UniProtKB-EC"/>
</dbReference>
<dbReference type="NCBIfam" id="TIGR02433">
    <property type="entry name" value="lysidine_TilS_C"/>
    <property type="match status" value="1"/>
</dbReference>
<comment type="function">
    <text evidence="8">Ligates lysine onto the cytidine present at position 34 of the AUA codon-specific tRNA(Ile) that contains the anticodon CAU, in an ATP-dependent manner. Cytidine is converted to lysidine, thus changing the amino acid specificity of the tRNA from methionine to isoleucine.</text>
</comment>
<dbReference type="Proteomes" id="UP001272773">
    <property type="component" value="Unassembled WGS sequence"/>
</dbReference>
<dbReference type="Gene3D" id="1.20.59.20">
    <property type="match status" value="1"/>
</dbReference>
<dbReference type="InterPro" id="IPR012796">
    <property type="entry name" value="Lysidine-tRNA-synth_C"/>
</dbReference>
<dbReference type="NCBIfam" id="TIGR02432">
    <property type="entry name" value="lysidine_TilS_N"/>
    <property type="match status" value="1"/>
</dbReference>
<evidence type="ECO:0000256" key="3">
    <source>
        <dbReference type="ARBA" id="ARBA00022598"/>
    </source>
</evidence>
<keyword evidence="3 8" id="KW-0436">Ligase</keyword>
<organism evidence="10 11">
    <name type="scientific">Shewanella indica</name>
    <dbReference type="NCBI Taxonomy" id="768528"/>
    <lineage>
        <taxon>Bacteria</taxon>
        <taxon>Pseudomonadati</taxon>
        <taxon>Pseudomonadota</taxon>
        <taxon>Gammaproteobacteria</taxon>
        <taxon>Alteromonadales</taxon>
        <taxon>Shewanellaceae</taxon>
        <taxon>Shewanella</taxon>
    </lineage>
</organism>
<gene>
    <name evidence="8 10" type="primary">tilS</name>
    <name evidence="10" type="ORF">SIL79_00215</name>
</gene>
<protein>
    <recommendedName>
        <fullName evidence="8">tRNA(Ile)-lysidine synthase</fullName>
        <ecNumber evidence="8">6.3.4.19</ecNumber>
    </recommendedName>
    <alternativeName>
        <fullName evidence="8">tRNA(Ile)-2-lysyl-cytidine synthase</fullName>
    </alternativeName>
    <alternativeName>
        <fullName evidence="8">tRNA(Ile)-lysidine synthetase</fullName>
    </alternativeName>
</protein>
<sequence length="536" mass="58598">MPHTLVDTLVLKLTALLDKIGATADNHLWLGYSGGMDSELLAYTLARFGETHPKTPYQISLVHVHHGLSRNADAWAAHCRQRAEHYGLNFVLRKVQLELGPRVSIEAEARRARYQAIAELLNPGDILLTAHHQDDQLETLLLALKRGQGPKGLAAMGQAQHLALISKAESSLAQTSRAESAPCWQLRPMLDSSRAQIEQAVASLELPYINDESNQDTQYDRNFLRAEVIPVLKQRWPSITTTASRSAALCAEQQLLLDEVSAEKLQPLLGRCRFSGVRVLDSAGLKVLSPQWQAQLLRQFIQMQRLPLPAQVQLQQALAQLLDAREDAQLELSFKGLLLRRYGQQIYAMAPLPGTAFQLLDSAGSAEDVAARLSKLTLSQKQLQALSQGQSLSVGLTFPWQRLELTLADSGPRVALAQVMAPQLAPLMASIPAPLPASLSASLGAKVQPSDVAAAPELVMGLKGSYRCQPHNRDKGRELKKLWHELGVPPWLRDRVPLLMQNGRLLALAGGFVERSALASGAEPGILLKLVAEATP</sequence>
<accession>A0ABU4Q5T9</accession>
<feature type="domain" description="Lysidine-tRNA(Ile) synthetase C-terminal" evidence="9">
    <location>
        <begin position="456"/>
        <end position="528"/>
    </location>
</feature>
<keyword evidence="5 8" id="KW-0547">Nucleotide-binding</keyword>
<dbReference type="Pfam" id="PF11734">
    <property type="entry name" value="TilS_C"/>
    <property type="match status" value="1"/>
</dbReference>
<evidence type="ECO:0000256" key="8">
    <source>
        <dbReference type="HAMAP-Rule" id="MF_01161"/>
    </source>
</evidence>
<evidence type="ECO:0000313" key="10">
    <source>
        <dbReference type="EMBL" id="MDX6014804.1"/>
    </source>
</evidence>
<dbReference type="InterPro" id="IPR012795">
    <property type="entry name" value="tRNA_Ile_lys_synt_N"/>
</dbReference>
<evidence type="ECO:0000256" key="4">
    <source>
        <dbReference type="ARBA" id="ARBA00022694"/>
    </source>
</evidence>
<dbReference type="EMBL" id="JAWXXR010000001">
    <property type="protein sequence ID" value="MDX6014804.1"/>
    <property type="molecule type" value="Genomic_DNA"/>
</dbReference>
<dbReference type="Pfam" id="PF01171">
    <property type="entry name" value="ATP_bind_3"/>
    <property type="match status" value="1"/>
</dbReference>